<dbReference type="Gene3D" id="3.40.50.720">
    <property type="entry name" value="NAD(P)-binding Rossmann-like Domain"/>
    <property type="match status" value="1"/>
</dbReference>
<dbReference type="Pfam" id="PF07992">
    <property type="entry name" value="Pyr_redox_2"/>
    <property type="match status" value="1"/>
</dbReference>
<reference evidence="15 16" key="1">
    <citation type="submission" date="2018-05" db="EMBL/GenBank/DDBJ databases">
        <authorList>
            <consortium name="IHU Genomes"/>
        </authorList>
    </citation>
    <scope>NUCLEOTIDE SEQUENCE [LARGE SCALE GENOMIC DNA]</scope>
    <source>
        <strain evidence="15 16">P7335</strain>
    </source>
</reference>
<keyword evidence="9" id="KW-0408">Iron</keyword>
<protein>
    <recommendedName>
        <fullName evidence="3">ferredoxin--NADP(+) reductase</fullName>
        <ecNumber evidence="3">1.18.1.2</ecNumber>
    </recommendedName>
</protein>
<dbReference type="EC" id="1.18.1.2" evidence="3"/>
<comment type="cofactor">
    <cofactor evidence="1 12">
        <name>FAD</name>
        <dbReference type="ChEBI" id="CHEBI:57692"/>
    </cofactor>
</comment>
<dbReference type="GO" id="GO:0004324">
    <property type="term" value="F:ferredoxin-NADP+ reductase activity"/>
    <property type="evidence" value="ECO:0007669"/>
    <property type="project" value="UniProtKB-EC"/>
</dbReference>
<evidence type="ECO:0000256" key="12">
    <source>
        <dbReference type="PIRSR" id="PIRSR000362-1"/>
    </source>
</evidence>
<keyword evidence="10" id="KW-0411">Iron-sulfur</keyword>
<dbReference type="AlphaFoldDB" id="A0A375YLH9"/>
<evidence type="ECO:0000256" key="1">
    <source>
        <dbReference type="ARBA" id="ARBA00001974"/>
    </source>
</evidence>
<dbReference type="PIRSF" id="PIRSF000362">
    <property type="entry name" value="FNR"/>
    <property type="match status" value="1"/>
</dbReference>
<accession>A0A375YLH9</accession>
<feature type="binding site" evidence="12">
    <location>
        <position position="431"/>
    </location>
    <ligand>
        <name>FAD</name>
        <dbReference type="ChEBI" id="CHEBI:57692"/>
    </ligand>
</feature>
<gene>
    <name evidence="15" type="ORF">MPP7335_03762</name>
</gene>
<dbReference type="InterPro" id="IPR017900">
    <property type="entry name" value="4Fe4S_Fe_S_CS"/>
</dbReference>
<evidence type="ECO:0000256" key="4">
    <source>
        <dbReference type="ARBA" id="ARBA00022630"/>
    </source>
</evidence>
<keyword evidence="4" id="KW-0285">Flavoprotein</keyword>
<proteinExistence type="inferred from homology"/>
<keyword evidence="6 12" id="KW-0274">FAD</keyword>
<dbReference type="PROSITE" id="PS00198">
    <property type="entry name" value="4FE4S_FER_1"/>
    <property type="match status" value="1"/>
</dbReference>
<dbReference type="RefSeq" id="WP_083143246.1">
    <property type="nucleotide sequence ID" value="NZ_MVID01000007.1"/>
</dbReference>
<sequence length="521" mass="54547">MTFVITQNCCTDASCVPVCPVDCIRPVAGDAPTPMLYIDPQTCVDCGACVAECPVGAIYHEDELPAGLTRFRDINAAYFDRAPLAIRNIAPTTVPRAVDRGALRVAIVGTGPAACYAAAELLRTPGVEVTMFDRLPTPFGLIRSGVAPDHQATKEIVSLFEPVLASDRLDCYLNVEVGSDISHAELVEHHHAVIYAVGASGSRELGIPGEHLPGHSAAADFVAWYNGHPDHADHDFDLSTPRVVIIGNGNVALDAARVLVSGADYLSRTDIADHAVRALESSAVREVVLLGRRGAAVAAFSVGELIAIGELPGIDVVVEGEIGARPDDDLDGALKYDLVAEYASRPATPGNRHVVLRFSEAPLELVGGAHVTGLRTTAGNIEAGLVLRSIGYRGAPVAGVPFDDESGRVPNEAGRVLDGAAPVPGVYVAGWIKRGPRGVIGTNRTCAQETVENLMADFAAGRLARTAGGDIGAVLAERGVSAVDWQGWLAIDAAERARGAASDRPRTKLVRVDDLVSAAQG</sequence>
<feature type="binding site" evidence="12">
    <location>
        <position position="177"/>
    </location>
    <ligand>
        <name>FAD</name>
        <dbReference type="ChEBI" id="CHEBI:57692"/>
    </ligand>
</feature>
<dbReference type="InterPro" id="IPR021163">
    <property type="entry name" value="Ferredox_Rdtase_adrenod"/>
</dbReference>
<dbReference type="SUPFAM" id="SSF54862">
    <property type="entry name" value="4Fe-4S ferredoxins"/>
    <property type="match status" value="1"/>
</dbReference>
<dbReference type="InterPro" id="IPR036188">
    <property type="entry name" value="FAD/NAD-bd_sf"/>
</dbReference>
<dbReference type="GO" id="GO:0046872">
    <property type="term" value="F:metal ion binding"/>
    <property type="evidence" value="ECO:0007669"/>
    <property type="project" value="UniProtKB-KW"/>
</dbReference>
<dbReference type="EMBL" id="UEGS01000001">
    <property type="protein sequence ID" value="SRX82005.1"/>
    <property type="molecule type" value="Genomic_DNA"/>
</dbReference>
<comment type="catalytic activity">
    <reaction evidence="11">
        <text>2 reduced [2Fe-2S]-[ferredoxin] + NADP(+) + H(+) = 2 oxidized [2Fe-2S]-[ferredoxin] + NADPH</text>
        <dbReference type="Rhea" id="RHEA:20125"/>
        <dbReference type="Rhea" id="RHEA-COMP:10000"/>
        <dbReference type="Rhea" id="RHEA-COMP:10001"/>
        <dbReference type="ChEBI" id="CHEBI:15378"/>
        <dbReference type="ChEBI" id="CHEBI:33737"/>
        <dbReference type="ChEBI" id="CHEBI:33738"/>
        <dbReference type="ChEBI" id="CHEBI:57783"/>
        <dbReference type="ChEBI" id="CHEBI:58349"/>
        <dbReference type="EC" id="1.18.1.2"/>
    </reaction>
</comment>
<feature type="binding site" evidence="12">
    <location>
        <position position="113"/>
    </location>
    <ligand>
        <name>FAD</name>
        <dbReference type="ChEBI" id="CHEBI:57692"/>
    </ligand>
</feature>
<feature type="domain" description="4Fe-4S ferredoxin-type" evidence="14">
    <location>
        <begin position="34"/>
        <end position="63"/>
    </location>
</feature>
<dbReference type="PANTHER" id="PTHR48467:SF1">
    <property type="entry name" value="GLUTAMATE SYNTHASE 1 [NADH], CHLOROPLASTIC-LIKE"/>
    <property type="match status" value="1"/>
</dbReference>
<organism evidence="15 16">
    <name type="scientific">Mycolicibacterium parafortuitum</name>
    <name type="common">Mycobacterium parafortuitum</name>
    <dbReference type="NCBI Taxonomy" id="39692"/>
    <lineage>
        <taxon>Bacteria</taxon>
        <taxon>Bacillati</taxon>
        <taxon>Actinomycetota</taxon>
        <taxon>Actinomycetes</taxon>
        <taxon>Mycobacteriales</taxon>
        <taxon>Mycobacteriaceae</taxon>
        <taxon>Mycolicibacterium</taxon>
    </lineage>
</organism>
<dbReference type="InterPro" id="IPR055275">
    <property type="entry name" value="Ferredox_Rdtase"/>
</dbReference>
<dbReference type="GO" id="GO:0051536">
    <property type="term" value="F:iron-sulfur cluster binding"/>
    <property type="evidence" value="ECO:0007669"/>
    <property type="project" value="UniProtKB-KW"/>
</dbReference>
<evidence type="ECO:0000313" key="15">
    <source>
        <dbReference type="EMBL" id="SRX82005.1"/>
    </source>
</evidence>
<dbReference type="STRING" id="39692.BST38_10555"/>
<evidence type="ECO:0000313" key="16">
    <source>
        <dbReference type="Proteomes" id="UP000252008"/>
    </source>
</evidence>
<keyword evidence="7 13" id="KW-0521">NADP</keyword>
<dbReference type="PROSITE" id="PS51379">
    <property type="entry name" value="4FE4S_FER_2"/>
    <property type="match status" value="1"/>
</dbReference>
<evidence type="ECO:0000256" key="5">
    <source>
        <dbReference type="ARBA" id="ARBA00022723"/>
    </source>
</evidence>
<evidence type="ECO:0000259" key="14">
    <source>
        <dbReference type="PROSITE" id="PS51379"/>
    </source>
</evidence>
<keyword evidence="8" id="KW-0560">Oxidoreductase</keyword>
<evidence type="ECO:0000256" key="8">
    <source>
        <dbReference type="ARBA" id="ARBA00023002"/>
    </source>
</evidence>
<dbReference type="Gene3D" id="3.30.70.20">
    <property type="match status" value="1"/>
</dbReference>
<feature type="binding site" evidence="12">
    <location>
        <position position="141"/>
    </location>
    <ligand>
        <name>FAD</name>
        <dbReference type="ChEBI" id="CHEBI:57692"/>
    </ligand>
</feature>
<evidence type="ECO:0000256" key="13">
    <source>
        <dbReference type="PIRSR" id="PIRSR000362-2"/>
    </source>
</evidence>
<evidence type="ECO:0000256" key="3">
    <source>
        <dbReference type="ARBA" id="ARBA00013223"/>
    </source>
</evidence>
<feature type="binding site" evidence="13">
    <location>
        <begin position="292"/>
        <end position="293"/>
    </location>
    <ligand>
        <name>NADP(+)</name>
        <dbReference type="ChEBI" id="CHEBI:58349"/>
    </ligand>
</feature>
<feature type="binding site" evidence="13">
    <location>
        <begin position="248"/>
        <end position="251"/>
    </location>
    <ligand>
        <name>NADP(+)</name>
        <dbReference type="ChEBI" id="CHEBI:58349"/>
    </ligand>
</feature>
<evidence type="ECO:0000256" key="2">
    <source>
        <dbReference type="ARBA" id="ARBA00008312"/>
    </source>
</evidence>
<evidence type="ECO:0000256" key="9">
    <source>
        <dbReference type="ARBA" id="ARBA00023004"/>
    </source>
</evidence>
<dbReference type="InterPro" id="IPR023753">
    <property type="entry name" value="FAD/NAD-binding_dom"/>
</dbReference>
<evidence type="ECO:0000256" key="10">
    <source>
        <dbReference type="ARBA" id="ARBA00023014"/>
    </source>
</evidence>
<evidence type="ECO:0000256" key="6">
    <source>
        <dbReference type="ARBA" id="ARBA00022827"/>
    </source>
</evidence>
<feature type="binding site" evidence="13">
    <location>
        <position position="438"/>
    </location>
    <ligand>
        <name>NADP(+)</name>
        <dbReference type="ChEBI" id="CHEBI:58349"/>
    </ligand>
</feature>
<comment type="similarity">
    <text evidence="2">Belongs to the ferredoxin--NADP reductase type 1 family.</text>
</comment>
<dbReference type="Gene3D" id="3.50.50.60">
    <property type="entry name" value="FAD/NAD(P)-binding domain"/>
    <property type="match status" value="1"/>
</dbReference>
<name>A0A375YLH9_MYCPF</name>
<feature type="binding site" evidence="12">
    <location>
        <begin position="438"/>
        <end position="440"/>
    </location>
    <ligand>
        <name>FAD</name>
        <dbReference type="ChEBI" id="CHEBI:57692"/>
    </ligand>
</feature>
<dbReference type="PANTHER" id="PTHR48467">
    <property type="entry name" value="GLUTAMATE SYNTHASE 1 [NADH], CHLOROPLASTIC-LIKE"/>
    <property type="match status" value="1"/>
</dbReference>
<evidence type="ECO:0000256" key="7">
    <source>
        <dbReference type="ARBA" id="ARBA00022857"/>
    </source>
</evidence>
<feature type="binding site" evidence="13">
    <location>
        <position position="304"/>
    </location>
    <ligand>
        <name>NADP(+)</name>
        <dbReference type="ChEBI" id="CHEBI:58349"/>
    </ligand>
</feature>
<evidence type="ECO:0000256" key="11">
    <source>
        <dbReference type="ARBA" id="ARBA00047776"/>
    </source>
</evidence>
<dbReference type="Proteomes" id="UP000252008">
    <property type="component" value="Unassembled WGS sequence"/>
</dbReference>
<keyword evidence="16" id="KW-1185">Reference proteome</keyword>
<dbReference type="InterPro" id="IPR017896">
    <property type="entry name" value="4Fe4S_Fe-S-bd"/>
</dbReference>
<keyword evidence="5" id="KW-0479">Metal-binding</keyword>
<dbReference type="Pfam" id="PF00037">
    <property type="entry name" value="Fer4"/>
    <property type="match status" value="1"/>
</dbReference>
<dbReference type="PRINTS" id="PR00419">
    <property type="entry name" value="ADXRDTASE"/>
</dbReference>
<dbReference type="SUPFAM" id="SSF51971">
    <property type="entry name" value="Nucleotide-binding domain"/>
    <property type="match status" value="2"/>
</dbReference>